<comment type="subcellular location">
    <subcellularLocation>
        <location evidence="1">Membrane</location>
        <topology evidence="1">Multi-pass membrane protein</topology>
    </subcellularLocation>
</comment>
<dbReference type="GO" id="GO:0099044">
    <property type="term" value="P:vesicle tethering to endoplasmic reticulum"/>
    <property type="evidence" value="ECO:0007669"/>
    <property type="project" value="TreeGrafter"/>
</dbReference>
<dbReference type="SMART" id="SM00234">
    <property type="entry name" value="START"/>
    <property type="match status" value="1"/>
</dbReference>
<keyword evidence="2 5" id="KW-0812">Transmembrane</keyword>
<dbReference type="GO" id="GO:0005765">
    <property type="term" value="C:lysosomal membrane"/>
    <property type="evidence" value="ECO:0007669"/>
    <property type="project" value="TreeGrafter"/>
</dbReference>
<dbReference type="GO" id="GO:0140284">
    <property type="term" value="C:endoplasmic reticulum-endosome membrane contact site"/>
    <property type="evidence" value="ECO:0007669"/>
    <property type="project" value="TreeGrafter"/>
</dbReference>
<dbReference type="Gene3D" id="3.30.530.20">
    <property type="match status" value="1"/>
</dbReference>
<feature type="transmembrane region" description="Helical" evidence="5">
    <location>
        <begin position="116"/>
        <end position="140"/>
    </location>
</feature>
<dbReference type="EMBL" id="CAJFCW020000003">
    <property type="protein sequence ID" value="CAG9103149.1"/>
    <property type="molecule type" value="Genomic_DNA"/>
</dbReference>
<evidence type="ECO:0000256" key="3">
    <source>
        <dbReference type="ARBA" id="ARBA00023136"/>
    </source>
</evidence>
<dbReference type="PANTHER" id="PTHR46121:SF4">
    <property type="entry name" value="STEROIDOGENIC ACUTE REGULATORY PROTEIN-LIKE"/>
    <property type="match status" value="1"/>
</dbReference>
<dbReference type="PROSITE" id="PS51439">
    <property type="entry name" value="MENTAL"/>
    <property type="match status" value="1"/>
</dbReference>
<dbReference type="InterPro" id="IPR023393">
    <property type="entry name" value="START-like_dom_sf"/>
</dbReference>
<evidence type="ECO:0000313" key="8">
    <source>
        <dbReference type="EMBL" id="CAD5214710.1"/>
    </source>
</evidence>
<dbReference type="Pfam" id="PF01852">
    <property type="entry name" value="START"/>
    <property type="match status" value="1"/>
</dbReference>
<dbReference type="Proteomes" id="UP000614601">
    <property type="component" value="Unassembled WGS sequence"/>
</dbReference>
<dbReference type="GO" id="GO:0005789">
    <property type="term" value="C:endoplasmic reticulum membrane"/>
    <property type="evidence" value="ECO:0007669"/>
    <property type="project" value="TreeGrafter"/>
</dbReference>
<gene>
    <name evidence="8" type="ORF">BOKJ2_LOCUS5729</name>
</gene>
<evidence type="ECO:0000256" key="2">
    <source>
        <dbReference type="ARBA" id="ARBA00022692"/>
    </source>
</evidence>
<dbReference type="PANTHER" id="PTHR46121">
    <property type="entry name" value="STEROIDOGENIC ACUTE REGULATORY PROTEIN-LIKE"/>
    <property type="match status" value="1"/>
</dbReference>
<protein>
    <recommendedName>
        <fullName evidence="10">START domain-containing protein</fullName>
    </recommendedName>
</protein>
<evidence type="ECO:0008006" key="10">
    <source>
        <dbReference type="Google" id="ProtNLM"/>
    </source>
</evidence>
<keyword evidence="3 5" id="KW-0472">Membrane</keyword>
<evidence type="ECO:0000256" key="5">
    <source>
        <dbReference type="SAM" id="Phobius"/>
    </source>
</evidence>
<dbReference type="Pfam" id="PF10457">
    <property type="entry name" value="MENTAL"/>
    <property type="match status" value="1"/>
</dbReference>
<dbReference type="Proteomes" id="UP000783686">
    <property type="component" value="Unassembled WGS sequence"/>
</dbReference>
<evidence type="ECO:0000256" key="1">
    <source>
        <dbReference type="ARBA" id="ARBA00004141"/>
    </source>
</evidence>
<evidence type="ECO:0000313" key="9">
    <source>
        <dbReference type="Proteomes" id="UP000614601"/>
    </source>
</evidence>
<proteinExistence type="predicted"/>
<dbReference type="GO" id="GO:0008289">
    <property type="term" value="F:lipid binding"/>
    <property type="evidence" value="ECO:0007669"/>
    <property type="project" value="InterPro"/>
</dbReference>
<dbReference type="EMBL" id="CAJFDH010000003">
    <property type="protein sequence ID" value="CAD5214710.1"/>
    <property type="molecule type" value="Genomic_DNA"/>
</dbReference>
<keyword evidence="9" id="KW-1185">Reference proteome</keyword>
<organism evidence="8 9">
    <name type="scientific">Bursaphelenchus okinawaensis</name>
    <dbReference type="NCBI Taxonomy" id="465554"/>
    <lineage>
        <taxon>Eukaryota</taxon>
        <taxon>Metazoa</taxon>
        <taxon>Ecdysozoa</taxon>
        <taxon>Nematoda</taxon>
        <taxon>Chromadorea</taxon>
        <taxon>Rhabditida</taxon>
        <taxon>Tylenchina</taxon>
        <taxon>Tylenchomorpha</taxon>
        <taxon>Aphelenchoidea</taxon>
        <taxon>Aphelenchoididae</taxon>
        <taxon>Bursaphelenchus</taxon>
    </lineage>
</organism>
<dbReference type="InterPro" id="IPR019498">
    <property type="entry name" value="MENTAL"/>
</dbReference>
<evidence type="ECO:0000259" key="6">
    <source>
        <dbReference type="PROSITE" id="PS50848"/>
    </source>
</evidence>
<evidence type="ECO:0000256" key="4">
    <source>
        <dbReference type="SAM" id="MobiDB-lite"/>
    </source>
</evidence>
<name>A0A811KEE7_9BILA</name>
<keyword evidence="5" id="KW-1133">Transmembrane helix</keyword>
<feature type="region of interest" description="Disordered" evidence="4">
    <location>
        <begin position="15"/>
        <end position="53"/>
    </location>
</feature>
<dbReference type="SUPFAM" id="SSF55961">
    <property type="entry name" value="Bet v1-like"/>
    <property type="match status" value="1"/>
</dbReference>
<sequence length="487" mass="55287">MIRLEQLKLMLPNGSNGDIKTTDESRRNHCGGTPPVIVVTQPGSQRSSRGSPVMSSVMDPLLYDESPISKDRRQFLIVCVFDSVLTTMLWLLSTVTKGDDWPTIFFNEINLFEPNFLKISLFDLVIVGVLRTALLLLFFAALRTDHWLPVAFTTTVTTGFIVVKILFFFKKDHGALPQYLVLLASFSVAWFELWLVPFRVLPGERRGHSDDSEASVRHSDATSSGFRRNKRINANTRRYPATTDDDFRSALEYTTDEERTPGASKLKVITIPGFGNVDRQAALGILTDSSVQLAQTMNEVPLWKSMRNSDPLIRNRETMFYIKAEFKIDPKTLFLAAWRDNGMWNPQVKHIEYLVKIDANTDIIHLETQPALGGYIAARHFVDIRRVIFDPELNSYTCVYTSIPTPLKPEEADKGVRGHNHPNLIRITPSALTEGVSIFEWIMSTDVKCNVPKSLMKRGTVSFLASYPQLLNSFIEERREFYQNEAV</sequence>
<dbReference type="PROSITE" id="PS50848">
    <property type="entry name" value="START"/>
    <property type="match status" value="1"/>
</dbReference>
<feature type="transmembrane region" description="Helical" evidence="5">
    <location>
        <begin position="75"/>
        <end position="96"/>
    </location>
</feature>
<dbReference type="InterPro" id="IPR002913">
    <property type="entry name" value="START_lipid-bd_dom"/>
</dbReference>
<reference evidence="8" key="1">
    <citation type="submission" date="2020-09" db="EMBL/GenBank/DDBJ databases">
        <authorList>
            <person name="Kikuchi T."/>
        </authorList>
    </citation>
    <scope>NUCLEOTIDE SEQUENCE</scope>
    <source>
        <strain evidence="8">SH1</strain>
    </source>
</reference>
<feature type="transmembrane region" description="Helical" evidence="5">
    <location>
        <begin position="147"/>
        <end position="169"/>
    </location>
</feature>
<dbReference type="GO" id="GO:0031902">
    <property type="term" value="C:late endosome membrane"/>
    <property type="evidence" value="ECO:0007669"/>
    <property type="project" value="TreeGrafter"/>
</dbReference>
<feature type="compositionally biased region" description="Polar residues" evidence="4">
    <location>
        <begin position="41"/>
        <end position="53"/>
    </location>
</feature>
<feature type="domain" description="MENTAL" evidence="7">
    <location>
        <begin position="68"/>
        <end position="242"/>
    </location>
</feature>
<comment type="caution">
    <text evidence="8">The sequence shown here is derived from an EMBL/GenBank/DDBJ whole genome shotgun (WGS) entry which is preliminary data.</text>
</comment>
<dbReference type="InterPro" id="IPR051869">
    <property type="entry name" value="STARD3"/>
</dbReference>
<dbReference type="AlphaFoldDB" id="A0A811KEE7"/>
<dbReference type="OrthoDB" id="5912992at2759"/>
<feature type="domain" description="START" evidence="6">
    <location>
        <begin position="344"/>
        <end position="480"/>
    </location>
</feature>
<feature type="transmembrane region" description="Helical" evidence="5">
    <location>
        <begin position="175"/>
        <end position="196"/>
    </location>
</feature>
<evidence type="ECO:0000259" key="7">
    <source>
        <dbReference type="PROSITE" id="PS51439"/>
    </source>
</evidence>
<accession>A0A811KEE7</accession>